<proteinExistence type="predicted"/>
<evidence type="ECO:0000313" key="3">
    <source>
        <dbReference type="Proteomes" id="UP001597112"/>
    </source>
</evidence>
<keyword evidence="1" id="KW-0812">Transmembrane</keyword>
<keyword evidence="3" id="KW-1185">Reference proteome</keyword>
<dbReference type="Proteomes" id="UP001597112">
    <property type="component" value="Unassembled WGS sequence"/>
</dbReference>
<gene>
    <name evidence="2" type="ORF">ACFQ21_03510</name>
</gene>
<dbReference type="RefSeq" id="WP_377574911.1">
    <property type="nucleotide sequence ID" value="NZ_JBHTKA010000001.1"/>
</dbReference>
<dbReference type="EMBL" id="JBHTKA010000001">
    <property type="protein sequence ID" value="MFD0998354.1"/>
    <property type="molecule type" value="Genomic_DNA"/>
</dbReference>
<keyword evidence="1" id="KW-1133">Transmembrane helix</keyword>
<organism evidence="2 3">
    <name type="scientific">Ohtaekwangia kribbensis</name>
    <dbReference type="NCBI Taxonomy" id="688913"/>
    <lineage>
        <taxon>Bacteria</taxon>
        <taxon>Pseudomonadati</taxon>
        <taxon>Bacteroidota</taxon>
        <taxon>Cytophagia</taxon>
        <taxon>Cytophagales</taxon>
        <taxon>Fulvivirgaceae</taxon>
        <taxon>Ohtaekwangia</taxon>
    </lineage>
</organism>
<protein>
    <submittedName>
        <fullName evidence="2">Uncharacterized protein</fullName>
    </submittedName>
</protein>
<feature type="transmembrane region" description="Helical" evidence="1">
    <location>
        <begin position="26"/>
        <end position="44"/>
    </location>
</feature>
<evidence type="ECO:0000256" key="1">
    <source>
        <dbReference type="SAM" id="Phobius"/>
    </source>
</evidence>
<keyword evidence="1" id="KW-0472">Membrane</keyword>
<accession>A0ABW3JWY5</accession>
<comment type="caution">
    <text evidence="2">The sequence shown here is derived from an EMBL/GenBank/DDBJ whole genome shotgun (WGS) entry which is preliminary data.</text>
</comment>
<name>A0ABW3JWY5_9BACT</name>
<evidence type="ECO:0000313" key="2">
    <source>
        <dbReference type="EMBL" id="MFD0998354.1"/>
    </source>
</evidence>
<sequence>MESNQTLVLEITDESNSKTDIDLGDVTKVLILSILSFGLYSIWWKMQWM</sequence>
<reference evidence="3" key="1">
    <citation type="journal article" date="2019" name="Int. J. Syst. Evol. Microbiol.">
        <title>The Global Catalogue of Microorganisms (GCM) 10K type strain sequencing project: providing services to taxonomists for standard genome sequencing and annotation.</title>
        <authorList>
            <consortium name="The Broad Institute Genomics Platform"/>
            <consortium name="The Broad Institute Genome Sequencing Center for Infectious Disease"/>
            <person name="Wu L."/>
            <person name="Ma J."/>
        </authorList>
    </citation>
    <scope>NUCLEOTIDE SEQUENCE [LARGE SCALE GENOMIC DNA]</scope>
    <source>
        <strain evidence="3">CCUG 58938</strain>
    </source>
</reference>